<keyword evidence="2" id="KW-1185">Reference proteome</keyword>
<sequence>MDDTDELLDLERVQLNILEDSSFDDKSELLDGMKSEGRLLPAADDDTLEEERVVNVFSDSADLKYRSACCL</sequence>
<reference evidence="1 2" key="1">
    <citation type="submission" date="2015-06" db="EMBL/GenBank/DDBJ databases">
        <title>Expansion of signal transduction pathways in fungi by whole-genome duplication.</title>
        <authorList>
            <consortium name="DOE Joint Genome Institute"/>
            <person name="Corrochano L.M."/>
            <person name="Kuo A."/>
            <person name="Marcet-Houben M."/>
            <person name="Polaino S."/>
            <person name="Salamov A."/>
            <person name="Villalobos J.M."/>
            <person name="Alvarez M.I."/>
            <person name="Avalos J."/>
            <person name="Benito E.P."/>
            <person name="Benoit I."/>
            <person name="Burger G."/>
            <person name="Camino L.P."/>
            <person name="Canovas D."/>
            <person name="Cerda-Olmedo E."/>
            <person name="Cheng J.-F."/>
            <person name="Dominguez A."/>
            <person name="Elias M."/>
            <person name="Eslava A.P."/>
            <person name="Glaser F."/>
            <person name="Grimwood J."/>
            <person name="Gutierrez G."/>
            <person name="Heitman J."/>
            <person name="Henrissat B."/>
            <person name="Iturriaga E.A."/>
            <person name="Lang B.F."/>
            <person name="Lavin J.L."/>
            <person name="Lee S."/>
            <person name="Li W."/>
            <person name="Lindquist E."/>
            <person name="Lopez-Garcia S."/>
            <person name="Luque E.M."/>
            <person name="Marcos A.T."/>
            <person name="Martin J."/>
            <person name="Mccluskey K."/>
            <person name="Medina H.R."/>
            <person name="Miralles-Duran A."/>
            <person name="Miyazaki A."/>
            <person name="Munoz-Torres E."/>
            <person name="Oguiza J.A."/>
            <person name="Ohm R."/>
            <person name="Olmedo M."/>
            <person name="Orejas M."/>
            <person name="Ortiz-Castellanos L."/>
            <person name="Pisabarro A.G."/>
            <person name="Rodriguez-Romero J."/>
            <person name="Ruiz-Herrera J."/>
            <person name="Ruiz-Vazquez R."/>
            <person name="Sanz C."/>
            <person name="Schackwitz W."/>
            <person name="Schmutz J."/>
            <person name="Shahriari M."/>
            <person name="Shelest E."/>
            <person name="Silva-Franco F."/>
            <person name="Soanes D."/>
            <person name="Syed K."/>
            <person name="Tagua V.G."/>
            <person name="Talbot N.J."/>
            <person name="Thon M."/>
            <person name="De Vries R.P."/>
            <person name="Wiebenga A."/>
            <person name="Yadav J.S."/>
            <person name="Braun E.L."/>
            <person name="Baker S."/>
            <person name="Garre V."/>
            <person name="Horwitz B."/>
            <person name="Torres-Martinez S."/>
            <person name="Idnurm A."/>
            <person name="Herrera-Estrella A."/>
            <person name="Gabaldon T."/>
            <person name="Grigoriev I.V."/>
        </authorList>
    </citation>
    <scope>NUCLEOTIDE SEQUENCE [LARGE SCALE GENOMIC DNA]</scope>
    <source>
        <strain evidence="1 2">CBS 277.49</strain>
    </source>
</reference>
<evidence type="ECO:0000313" key="2">
    <source>
        <dbReference type="Proteomes" id="UP000077051"/>
    </source>
</evidence>
<proteinExistence type="predicted"/>
<accession>A0A168GDR5</accession>
<dbReference type="VEuPathDB" id="FungiDB:MUCCIDRAFT_157604"/>
<gene>
    <name evidence="1" type="ORF">MUCCIDRAFT_157604</name>
</gene>
<name>A0A168GDR5_MUCCL</name>
<comment type="caution">
    <text evidence="1">The sequence shown here is derived from an EMBL/GenBank/DDBJ whole genome shotgun (WGS) entry which is preliminary data.</text>
</comment>
<dbReference type="EMBL" id="AMYB01000015">
    <property type="protein sequence ID" value="OAC97587.1"/>
    <property type="molecule type" value="Genomic_DNA"/>
</dbReference>
<evidence type="ECO:0000313" key="1">
    <source>
        <dbReference type="EMBL" id="OAC97587.1"/>
    </source>
</evidence>
<protein>
    <submittedName>
        <fullName evidence="1">Uncharacterized protein</fullName>
    </submittedName>
</protein>
<dbReference type="Proteomes" id="UP000077051">
    <property type="component" value="Unassembled WGS sequence"/>
</dbReference>
<dbReference type="AlphaFoldDB" id="A0A168GDR5"/>
<organism evidence="1 2">
    <name type="scientific">Mucor lusitanicus CBS 277.49</name>
    <dbReference type="NCBI Taxonomy" id="747725"/>
    <lineage>
        <taxon>Eukaryota</taxon>
        <taxon>Fungi</taxon>
        <taxon>Fungi incertae sedis</taxon>
        <taxon>Mucoromycota</taxon>
        <taxon>Mucoromycotina</taxon>
        <taxon>Mucoromycetes</taxon>
        <taxon>Mucorales</taxon>
        <taxon>Mucorineae</taxon>
        <taxon>Mucoraceae</taxon>
        <taxon>Mucor</taxon>
    </lineage>
</organism>